<organism evidence="2 3">
    <name type="scientific">Aspergillus taichungensis</name>
    <dbReference type="NCBI Taxonomy" id="482145"/>
    <lineage>
        <taxon>Eukaryota</taxon>
        <taxon>Fungi</taxon>
        <taxon>Dikarya</taxon>
        <taxon>Ascomycota</taxon>
        <taxon>Pezizomycotina</taxon>
        <taxon>Eurotiomycetes</taxon>
        <taxon>Eurotiomycetidae</taxon>
        <taxon>Eurotiales</taxon>
        <taxon>Aspergillaceae</taxon>
        <taxon>Aspergillus</taxon>
        <taxon>Aspergillus subgen. Circumdati</taxon>
    </lineage>
</organism>
<evidence type="ECO:0000313" key="3">
    <source>
        <dbReference type="Proteomes" id="UP000235023"/>
    </source>
</evidence>
<keyword evidence="1" id="KW-0732">Signal</keyword>
<keyword evidence="3" id="KW-1185">Reference proteome</keyword>
<feature type="chain" id="PRO_5014407793" description="Secreted protein" evidence="1">
    <location>
        <begin position="32"/>
        <end position="70"/>
    </location>
</feature>
<sequence>MPRASSHVTLLRIPCAPFLSALLLLPPPLRGPHDVFLINSPEVRYSCGGSIGFGGLCRSSFIRYDRSDIL</sequence>
<dbReference type="AlphaFoldDB" id="A0A2J5I6C0"/>
<accession>A0A2J5I6C0</accession>
<evidence type="ECO:0000256" key="1">
    <source>
        <dbReference type="SAM" id="SignalP"/>
    </source>
</evidence>
<proteinExistence type="predicted"/>
<protein>
    <recommendedName>
        <fullName evidence="4">Secreted protein</fullName>
    </recommendedName>
</protein>
<dbReference type="EMBL" id="KZ559505">
    <property type="protein sequence ID" value="PLN85380.1"/>
    <property type="molecule type" value="Genomic_DNA"/>
</dbReference>
<evidence type="ECO:0000313" key="2">
    <source>
        <dbReference type="EMBL" id="PLN85380.1"/>
    </source>
</evidence>
<name>A0A2J5I6C0_9EURO</name>
<dbReference type="Proteomes" id="UP000235023">
    <property type="component" value="Unassembled WGS sequence"/>
</dbReference>
<evidence type="ECO:0008006" key="4">
    <source>
        <dbReference type="Google" id="ProtNLM"/>
    </source>
</evidence>
<reference evidence="3" key="1">
    <citation type="submission" date="2017-12" db="EMBL/GenBank/DDBJ databases">
        <authorList>
            <consortium name="DOE Joint Genome Institute"/>
            <person name="Mondo S.J."/>
            <person name="Kjaerbolling I."/>
            <person name="Vesth T.C."/>
            <person name="Frisvad J.C."/>
            <person name="Nybo J.L."/>
            <person name="Theobald S."/>
            <person name="Kuo A."/>
            <person name="Bowyer P."/>
            <person name="Matsuda Y."/>
            <person name="Lyhne E.K."/>
            <person name="Kogle M.E."/>
            <person name="Clum A."/>
            <person name="Lipzen A."/>
            <person name="Salamov A."/>
            <person name="Ngan C.Y."/>
            <person name="Daum C."/>
            <person name="Chiniquy J."/>
            <person name="Barry K."/>
            <person name="LaButti K."/>
            <person name="Haridas S."/>
            <person name="Simmons B.A."/>
            <person name="Magnuson J.K."/>
            <person name="Mortensen U.H."/>
            <person name="Larsen T.O."/>
            <person name="Grigoriev I.V."/>
            <person name="Baker S.E."/>
            <person name="Andersen M.R."/>
            <person name="Nordberg H.P."/>
            <person name="Cantor M.N."/>
            <person name="Hua S.X."/>
        </authorList>
    </citation>
    <scope>NUCLEOTIDE SEQUENCE [LARGE SCALE GENOMIC DNA]</scope>
    <source>
        <strain evidence="3">IBT 19404</strain>
    </source>
</reference>
<gene>
    <name evidence="2" type="ORF">BDW42DRAFT_3175</name>
</gene>
<feature type="signal peptide" evidence="1">
    <location>
        <begin position="1"/>
        <end position="31"/>
    </location>
</feature>